<dbReference type="EMBL" id="VSSQ01008568">
    <property type="protein sequence ID" value="MPM39229.1"/>
    <property type="molecule type" value="Genomic_DNA"/>
</dbReference>
<reference evidence="1" key="1">
    <citation type="submission" date="2019-08" db="EMBL/GenBank/DDBJ databases">
        <authorList>
            <person name="Kucharzyk K."/>
            <person name="Murdoch R.W."/>
            <person name="Higgins S."/>
            <person name="Loffler F."/>
        </authorList>
    </citation>
    <scope>NUCLEOTIDE SEQUENCE</scope>
</reference>
<accession>A0A644ZEN4</accession>
<gene>
    <name evidence="1" type="ORF">SDC9_85862</name>
</gene>
<proteinExistence type="predicted"/>
<dbReference type="AlphaFoldDB" id="A0A644ZEN4"/>
<comment type="caution">
    <text evidence="1">The sequence shown here is derived from an EMBL/GenBank/DDBJ whole genome shotgun (WGS) entry which is preliminary data.</text>
</comment>
<protein>
    <submittedName>
        <fullName evidence="1">Uncharacterized protein</fullName>
    </submittedName>
</protein>
<sequence>MDLLHLAAEKVDGRKHHVEQQPVVRFRNHIHGPLPNDEKHILNPMGHRGQGSIFHHGGSALDGMHDAENFVHVVLGKGIRLLRRQDDAVELLQQGVCLVEISFQNAFVSAVVHKKPPLSFSRKGEHCSPFQIFSNSLEISTVF</sequence>
<evidence type="ECO:0000313" key="1">
    <source>
        <dbReference type="EMBL" id="MPM39229.1"/>
    </source>
</evidence>
<organism evidence="1">
    <name type="scientific">bioreactor metagenome</name>
    <dbReference type="NCBI Taxonomy" id="1076179"/>
    <lineage>
        <taxon>unclassified sequences</taxon>
        <taxon>metagenomes</taxon>
        <taxon>ecological metagenomes</taxon>
    </lineage>
</organism>
<name>A0A644ZEN4_9ZZZZ</name>